<evidence type="ECO:0000256" key="8">
    <source>
        <dbReference type="ARBA" id="ARBA00023180"/>
    </source>
</evidence>
<keyword evidence="2" id="KW-0645">Protease</keyword>
<name>A0A8X6TWU1_NEPPI</name>
<evidence type="ECO:0000256" key="4">
    <source>
        <dbReference type="ARBA" id="ARBA00022729"/>
    </source>
</evidence>
<dbReference type="GO" id="GO:0005615">
    <property type="term" value="C:extracellular space"/>
    <property type="evidence" value="ECO:0007669"/>
    <property type="project" value="TreeGrafter"/>
</dbReference>
<dbReference type="GO" id="GO:0016020">
    <property type="term" value="C:membrane"/>
    <property type="evidence" value="ECO:0007669"/>
    <property type="project" value="TreeGrafter"/>
</dbReference>
<keyword evidence="5" id="KW-0378">Hydrolase</keyword>
<dbReference type="GO" id="GO:0043005">
    <property type="term" value="C:neuron projection"/>
    <property type="evidence" value="ECO:0007669"/>
    <property type="project" value="TreeGrafter"/>
</dbReference>
<dbReference type="GO" id="GO:0016486">
    <property type="term" value="P:peptide hormone processing"/>
    <property type="evidence" value="ECO:0007669"/>
    <property type="project" value="TreeGrafter"/>
</dbReference>
<dbReference type="PROSITE" id="PS00138">
    <property type="entry name" value="SUBTILASE_SER"/>
    <property type="match status" value="1"/>
</dbReference>
<keyword evidence="7" id="KW-0865">Zymogen</keyword>
<sequence length="338" mass="38567">MLTLSTGREKATTDLHNKCTVHHTGTSAAAPLAAGVIALVLEANPELTWRDVQHLVVWNSEYHHLKHNKGWKRNSAGLMYNSRFGFGLINAESMVKAALNWTTVPEKAICKASSSSELPKAISSKLKEVEIEISTEGCAKSSEEVNYLEHVELSLDINYNHRGALDIYLFSPSGTVSMVLSRRERDSSAVGFKNWTFLSVHFWGENPAGRWRVLIRDMTGEDYKGSVNMVKLTLHGTKQKPRHMTSGKKRYIDEEEIEKALDKRPEFEEELPDVVNNIHDELESLRSAEHKKELSWMDLIGKNLRMLPARQNDIPNNLYQDVELEEDYIDYSPNQYYY</sequence>
<dbReference type="Pfam" id="PF00082">
    <property type="entry name" value="Peptidase_S8"/>
    <property type="match status" value="1"/>
</dbReference>
<keyword evidence="8" id="KW-0325">Glycoprotein</keyword>
<dbReference type="Gene3D" id="2.60.120.260">
    <property type="entry name" value="Galactose-binding domain-like"/>
    <property type="match status" value="1"/>
</dbReference>
<dbReference type="InterPro" id="IPR000209">
    <property type="entry name" value="Peptidase_S8/S53_dom"/>
</dbReference>
<feature type="domain" description="P/Homo B" evidence="10">
    <location>
        <begin position="103"/>
        <end position="240"/>
    </location>
</feature>
<dbReference type="SUPFAM" id="SSF52743">
    <property type="entry name" value="Subtilisin-like"/>
    <property type="match status" value="1"/>
</dbReference>
<evidence type="ECO:0000256" key="6">
    <source>
        <dbReference type="ARBA" id="ARBA00022825"/>
    </source>
</evidence>
<evidence type="ECO:0000256" key="2">
    <source>
        <dbReference type="ARBA" id="ARBA00022670"/>
    </source>
</evidence>
<dbReference type="Pfam" id="PF01483">
    <property type="entry name" value="P_proprotein"/>
    <property type="match status" value="1"/>
</dbReference>
<organism evidence="11 12">
    <name type="scientific">Nephila pilipes</name>
    <name type="common">Giant wood spider</name>
    <name type="synonym">Nephila maculata</name>
    <dbReference type="NCBI Taxonomy" id="299642"/>
    <lineage>
        <taxon>Eukaryota</taxon>
        <taxon>Metazoa</taxon>
        <taxon>Ecdysozoa</taxon>
        <taxon>Arthropoda</taxon>
        <taxon>Chelicerata</taxon>
        <taxon>Arachnida</taxon>
        <taxon>Araneae</taxon>
        <taxon>Araneomorphae</taxon>
        <taxon>Entelegynae</taxon>
        <taxon>Araneoidea</taxon>
        <taxon>Nephilidae</taxon>
        <taxon>Nephila</taxon>
    </lineage>
</organism>
<evidence type="ECO:0000313" key="12">
    <source>
        <dbReference type="Proteomes" id="UP000887013"/>
    </source>
</evidence>
<dbReference type="GO" id="GO:0004252">
    <property type="term" value="F:serine-type endopeptidase activity"/>
    <property type="evidence" value="ECO:0007669"/>
    <property type="project" value="InterPro"/>
</dbReference>
<dbReference type="EMBL" id="BMAW01017712">
    <property type="protein sequence ID" value="GFT55228.1"/>
    <property type="molecule type" value="Genomic_DNA"/>
</dbReference>
<comment type="similarity">
    <text evidence="1">Belongs to the peptidase S8 family. Furin subfamily.</text>
</comment>
<evidence type="ECO:0000256" key="1">
    <source>
        <dbReference type="ARBA" id="ARBA00005325"/>
    </source>
</evidence>
<comment type="caution">
    <text evidence="11">The sequence shown here is derived from an EMBL/GenBank/DDBJ whole genome shotgun (WGS) entry which is preliminary data.</text>
</comment>
<keyword evidence="4" id="KW-0732">Signal</keyword>
<dbReference type="GO" id="GO:0012505">
    <property type="term" value="C:endomembrane system"/>
    <property type="evidence" value="ECO:0007669"/>
    <property type="project" value="UniProtKB-ARBA"/>
</dbReference>
<dbReference type="PROSITE" id="PS51892">
    <property type="entry name" value="SUBTILASE"/>
    <property type="match status" value="1"/>
</dbReference>
<evidence type="ECO:0000256" key="3">
    <source>
        <dbReference type="ARBA" id="ARBA00022685"/>
    </source>
</evidence>
<comment type="caution">
    <text evidence="9">Lacks conserved residue(s) required for the propagation of feature annotation.</text>
</comment>
<proteinExistence type="inferred from homology"/>
<dbReference type="PANTHER" id="PTHR42884:SF14">
    <property type="entry name" value="NEUROENDOCRINE CONVERTASE 1"/>
    <property type="match status" value="1"/>
</dbReference>
<evidence type="ECO:0000256" key="9">
    <source>
        <dbReference type="PROSITE-ProRule" id="PRU01240"/>
    </source>
</evidence>
<dbReference type="PANTHER" id="PTHR42884">
    <property type="entry name" value="PROPROTEIN CONVERTASE SUBTILISIN/KEXIN-RELATED"/>
    <property type="match status" value="1"/>
</dbReference>
<dbReference type="SUPFAM" id="SSF49785">
    <property type="entry name" value="Galactose-binding domain-like"/>
    <property type="match status" value="1"/>
</dbReference>
<dbReference type="InterPro" id="IPR036852">
    <property type="entry name" value="Peptidase_S8/S53_dom_sf"/>
</dbReference>
<dbReference type="InterPro" id="IPR002884">
    <property type="entry name" value="P_dom"/>
</dbReference>
<evidence type="ECO:0000256" key="5">
    <source>
        <dbReference type="ARBA" id="ARBA00022801"/>
    </source>
</evidence>
<dbReference type="OrthoDB" id="6414979at2759"/>
<keyword evidence="6" id="KW-0720">Serine protease</keyword>
<gene>
    <name evidence="11" type="primary">PCSK1</name>
    <name evidence="11" type="ORF">NPIL_229141</name>
</gene>
<keyword evidence="12" id="KW-1185">Reference proteome</keyword>
<dbReference type="Gene3D" id="3.40.50.200">
    <property type="entry name" value="Peptidase S8/S53 domain"/>
    <property type="match status" value="1"/>
</dbReference>
<reference evidence="11" key="1">
    <citation type="submission" date="2020-08" db="EMBL/GenBank/DDBJ databases">
        <title>Multicomponent nature underlies the extraordinary mechanical properties of spider dragline silk.</title>
        <authorList>
            <person name="Kono N."/>
            <person name="Nakamura H."/>
            <person name="Mori M."/>
            <person name="Yoshida Y."/>
            <person name="Ohtoshi R."/>
            <person name="Malay A.D."/>
            <person name="Moran D.A.P."/>
            <person name="Tomita M."/>
            <person name="Numata K."/>
            <person name="Arakawa K."/>
        </authorList>
    </citation>
    <scope>NUCLEOTIDE SEQUENCE</scope>
</reference>
<keyword evidence="3" id="KW-0165">Cleavage on pair of basic residues</keyword>
<dbReference type="Proteomes" id="UP000887013">
    <property type="component" value="Unassembled WGS sequence"/>
</dbReference>
<dbReference type="AlphaFoldDB" id="A0A8X6TWU1"/>
<dbReference type="InterPro" id="IPR008979">
    <property type="entry name" value="Galactose-bd-like_sf"/>
</dbReference>
<evidence type="ECO:0000259" key="10">
    <source>
        <dbReference type="PROSITE" id="PS51829"/>
    </source>
</evidence>
<dbReference type="GO" id="GO:0005737">
    <property type="term" value="C:cytoplasm"/>
    <property type="evidence" value="ECO:0007669"/>
    <property type="project" value="UniProtKB-ARBA"/>
</dbReference>
<accession>A0A8X6TWU1</accession>
<protein>
    <submittedName>
        <fullName evidence="11">Neuroendocrine convertase 1</fullName>
    </submittedName>
</protein>
<evidence type="ECO:0000256" key="7">
    <source>
        <dbReference type="ARBA" id="ARBA00023145"/>
    </source>
</evidence>
<evidence type="ECO:0000313" key="11">
    <source>
        <dbReference type="EMBL" id="GFT55228.1"/>
    </source>
</evidence>
<dbReference type="FunFam" id="2.60.120.260:FF:000006">
    <property type="entry name" value="Proprotein convertase subtilisin/kexin type 5"/>
    <property type="match status" value="1"/>
</dbReference>
<dbReference type="PROSITE" id="PS51829">
    <property type="entry name" value="P_HOMO_B"/>
    <property type="match status" value="1"/>
</dbReference>
<dbReference type="InterPro" id="IPR023828">
    <property type="entry name" value="Peptidase_S8_Ser-AS"/>
</dbReference>